<evidence type="ECO:0000256" key="1">
    <source>
        <dbReference type="ARBA" id="ARBA00004442"/>
    </source>
</evidence>
<dbReference type="Gene3D" id="1.25.40.390">
    <property type="match status" value="1"/>
</dbReference>
<evidence type="ECO:0000256" key="6">
    <source>
        <dbReference type="SAM" id="SignalP"/>
    </source>
</evidence>
<dbReference type="CDD" id="cd08977">
    <property type="entry name" value="SusD"/>
    <property type="match status" value="1"/>
</dbReference>
<accession>A0ABQ1SG93</accession>
<dbReference type="Pfam" id="PF07980">
    <property type="entry name" value="SusD_RagB"/>
    <property type="match status" value="1"/>
</dbReference>
<dbReference type="SUPFAM" id="SSF48452">
    <property type="entry name" value="TPR-like"/>
    <property type="match status" value="1"/>
</dbReference>
<evidence type="ECO:0000313" key="9">
    <source>
        <dbReference type="Proteomes" id="UP000599179"/>
    </source>
</evidence>
<dbReference type="Gene3D" id="1.25.40.10">
    <property type="entry name" value="Tetratricopeptide repeat domain"/>
    <property type="match status" value="1"/>
</dbReference>
<feature type="domain" description="RagB/SusD" evidence="7">
    <location>
        <begin position="382"/>
        <end position="537"/>
    </location>
</feature>
<comment type="subcellular location">
    <subcellularLocation>
        <location evidence="1">Cell outer membrane</location>
    </subcellularLocation>
</comment>
<sequence>MMTMKNIINKLLSLSLISMLLIGFTSCEDDMDVEPNDPNAFLDDEFYSQPGAYQSAIAGVYANLTLTGIRGSGSSNIQGLDAGTSQYGRSLMNLQTISTDEAIWTYENDPGIREIQRKTWSSVNPILLGSFSRIMASVAFANEFLRQSTDDLLNQRNVPQDERAEIALYRAEAKFLRALAYYHLLDLFGKAPLYDETITVGSFQGEELNRQALFEHVETELLEVLDDMAAPRTVEFGRADQGTALMVLAKLYLNAEVYTGSPRYDDAMTYIEQLLNSGYTLANDYRNNFRGDNSTNEATSEIIFGIPSNFEESRSFGPVVVMTNGGVGSIEENNEDFGLFNPGWGGAIRLTPQFVEKFDGPEFENDVRNTILSEGRTREITDVSNPDEGFVLIKYTNIRSDGTNPEYDTFTDTAFPMFRLADVYLMYAEAHLRGGGGNISQAVSLINELRTRANGATINQSDLTLDFVLDERARELYWESHRRQDLIRFGKFSGGEYIWAFKGGSASGIPTNSIRNLYPIPAQSLSTNQNLSQNPGY</sequence>
<comment type="caution">
    <text evidence="8">The sequence shown here is derived from an EMBL/GenBank/DDBJ whole genome shotgun (WGS) entry which is preliminary data.</text>
</comment>
<keyword evidence="5" id="KW-0998">Cell outer membrane</keyword>
<evidence type="ECO:0000256" key="2">
    <source>
        <dbReference type="ARBA" id="ARBA00006275"/>
    </source>
</evidence>
<dbReference type="PROSITE" id="PS51257">
    <property type="entry name" value="PROKAR_LIPOPROTEIN"/>
    <property type="match status" value="1"/>
</dbReference>
<dbReference type="InterPro" id="IPR011990">
    <property type="entry name" value="TPR-like_helical_dom_sf"/>
</dbReference>
<gene>
    <name evidence="8" type="ORF">GCM10010832_11150</name>
</gene>
<feature type="signal peptide" evidence="6">
    <location>
        <begin position="1"/>
        <end position="27"/>
    </location>
</feature>
<proteinExistence type="inferred from homology"/>
<protein>
    <submittedName>
        <fullName evidence="8">Outer membrane protein</fullName>
    </submittedName>
</protein>
<name>A0ABQ1SG93_9FLAO</name>
<keyword evidence="3 6" id="KW-0732">Signal</keyword>
<organism evidence="8 9">
    <name type="scientific">Psychroflexus planctonicus</name>
    <dbReference type="NCBI Taxonomy" id="1526575"/>
    <lineage>
        <taxon>Bacteria</taxon>
        <taxon>Pseudomonadati</taxon>
        <taxon>Bacteroidota</taxon>
        <taxon>Flavobacteriia</taxon>
        <taxon>Flavobacteriales</taxon>
        <taxon>Flavobacteriaceae</taxon>
        <taxon>Psychroflexus</taxon>
    </lineage>
</organism>
<evidence type="ECO:0000256" key="3">
    <source>
        <dbReference type="ARBA" id="ARBA00022729"/>
    </source>
</evidence>
<evidence type="ECO:0000259" key="7">
    <source>
        <dbReference type="Pfam" id="PF07980"/>
    </source>
</evidence>
<reference evidence="9" key="1">
    <citation type="journal article" date="2019" name="Int. J. Syst. Evol. Microbiol.">
        <title>The Global Catalogue of Microorganisms (GCM) 10K type strain sequencing project: providing services to taxonomists for standard genome sequencing and annotation.</title>
        <authorList>
            <consortium name="The Broad Institute Genomics Platform"/>
            <consortium name="The Broad Institute Genome Sequencing Center for Infectious Disease"/>
            <person name="Wu L."/>
            <person name="Ma J."/>
        </authorList>
    </citation>
    <scope>NUCLEOTIDE SEQUENCE [LARGE SCALE GENOMIC DNA]</scope>
    <source>
        <strain evidence="9">CGMCC 1.12931</strain>
    </source>
</reference>
<dbReference type="InterPro" id="IPR012944">
    <property type="entry name" value="SusD_RagB_dom"/>
</dbReference>
<evidence type="ECO:0000313" key="8">
    <source>
        <dbReference type="EMBL" id="GGE32644.1"/>
    </source>
</evidence>
<dbReference type="Proteomes" id="UP000599179">
    <property type="component" value="Unassembled WGS sequence"/>
</dbReference>
<dbReference type="EMBL" id="BMGM01000004">
    <property type="protein sequence ID" value="GGE32644.1"/>
    <property type="molecule type" value="Genomic_DNA"/>
</dbReference>
<feature type="chain" id="PRO_5045118260" evidence="6">
    <location>
        <begin position="28"/>
        <end position="537"/>
    </location>
</feature>
<keyword evidence="4" id="KW-0472">Membrane</keyword>
<comment type="similarity">
    <text evidence="2">Belongs to the SusD family.</text>
</comment>
<keyword evidence="9" id="KW-1185">Reference proteome</keyword>
<dbReference type="Gene3D" id="1.10.3780.10">
    <property type="entry name" value="SusD-like"/>
    <property type="match status" value="1"/>
</dbReference>
<evidence type="ECO:0000256" key="5">
    <source>
        <dbReference type="ARBA" id="ARBA00023237"/>
    </source>
</evidence>
<evidence type="ECO:0000256" key="4">
    <source>
        <dbReference type="ARBA" id="ARBA00023136"/>
    </source>
</evidence>